<dbReference type="GO" id="GO:0005525">
    <property type="term" value="F:GTP binding"/>
    <property type="evidence" value="ECO:0007669"/>
    <property type="project" value="UniProtKB-KW"/>
</dbReference>
<keyword evidence="1" id="KW-0547">Nucleotide-binding</keyword>
<dbReference type="GO" id="GO:0003924">
    <property type="term" value="F:GTPase activity"/>
    <property type="evidence" value="ECO:0007669"/>
    <property type="project" value="InterPro"/>
</dbReference>
<dbReference type="PANTHER" id="PTHR11702">
    <property type="entry name" value="DEVELOPMENTALLY REGULATED GTP-BINDING PROTEIN-RELATED"/>
    <property type="match status" value="1"/>
</dbReference>
<dbReference type="Pfam" id="PF01926">
    <property type="entry name" value="MMR_HSR1"/>
    <property type="match status" value="1"/>
</dbReference>
<dbReference type="GO" id="GO:0005739">
    <property type="term" value="C:mitochondrion"/>
    <property type="evidence" value="ECO:0007669"/>
    <property type="project" value="TreeGrafter"/>
</dbReference>
<reference evidence="6" key="1">
    <citation type="journal article" date="2020" name="Stud. Mycol.">
        <title>101 Dothideomycetes genomes: a test case for predicting lifestyles and emergence of pathogens.</title>
        <authorList>
            <person name="Haridas S."/>
            <person name="Albert R."/>
            <person name="Binder M."/>
            <person name="Bloem J."/>
            <person name="Labutti K."/>
            <person name="Salamov A."/>
            <person name="Andreopoulos B."/>
            <person name="Baker S."/>
            <person name="Barry K."/>
            <person name="Bills G."/>
            <person name="Bluhm B."/>
            <person name="Cannon C."/>
            <person name="Castanera R."/>
            <person name="Culley D."/>
            <person name="Daum C."/>
            <person name="Ezra D."/>
            <person name="Gonzalez J."/>
            <person name="Henrissat B."/>
            <person name="Kuo A."/>
            <person name="Liang C."/>
            <person name="Lipzen A."/>
            <person name="Lutzoni F."/>
            <person name="Magnuson J."/>
            <person name="Mondo S."/>
            <person name="Nolan M."/>
            <person name="Ohm R."/>
            <person name="Pangilinan J."/>
            <person name="Park H.-J."/>
            <person name="Ramirez L."/>
            <person name="Alfaro M."/>
            <person name="Sun H."/>
            <person name="Tritt A."/>
            <person name="Yoshinaga Y."/>
            <person name="Zwiers L.-H."/>
            <person name="Turgeon B."/>
            <person name="Goodwin S."/>
            <person name="Spatafora J."/>
            <person name="Crous P."/>
            <person name="Grigoriev I."/>
        </authorList>
    </citation>
    <scope>NUCLEOTIDE SEQUENCE</scope>
    <source>
        <strain evidence="6">CBS 113979</strain>
    </source>
</reference>
<feature type="region of interest" description="Disordered" evidence="3">
    <location>
        <begin position="48"/>
        <end position="72"/>
    </location>
</feature>
<feature type="domain" description="Obg" evidence="5">
    <location>
        <begin position="79"/>
        <end position="306"/>
    </location>
</feature>
<dbReference type="InterPro" id="IPR027417">
    <property type="entry name" value="P-loop_NTPase"/>
</dbReference>
<dbReference type="SUPFAM" id="SSF52540">
    <property type="entry name" value="P-loop containing nucleoside triphosphate hydrolases"/>
    <property type="match status" value="1"/>
</dbReference>
<dbReference type="InterPro" id="IPR006169">
    <property type="entry name" value="GTP1_OBG_dom"/>
</dbReference>
<dbReference type="Gene3D" id="2.70.210.12">
    <property type="entry name" value="GTP1/OBG domain"/>
    <property type="match status" value="1"/>
</dbReference>
<dbReference type="InterPro" id="IPR031167">
    <property type="entry name" value="G_OBG"/>
</dbReference>
<feature type="domain" description="OBG-type G" evidence="4">
    <location>
        <begin position="307"/>
        <end position="557"/>
    </location>
</feature>
<dbReference type="PANTHER" id="PTHR11702:SF31">
    <property type="entry name" value="MITOCHONDRIAL RIBOSOME-ASSOCIATED GTPASE 2"/>
    <property type="match status" value="1"/>
</dbReference>
<dbReference type="SUPFAM" id="SSF82051">
    <property type="entry name" value="Obg GTP-binding protein N-terminal domain"/>
    <property type="match status" value="1"/>
</dbReference>
<dbReference type="PROSITE" id="PS51883">
    <property type="entry name" value="OBG"/>
    <property type="match status" value="1"/>
</dbReference>
<sequence>MSFASHARTSLAPFLYPFSTYELKLATRLAKQLRNQPLQLRCWNSTTSSTHLDDGAHPATANGLPTSRLNPPPDSYSLTPFLDRCNVLVHAGNGGHGCVSFLRDKLIANGPANGGDGGSGGNIYIQAHKGETSLHKIARKSNVNAGRGRNGQGRNKGGERGEDIILTVPVGTVVREVWRDDPMAEEERRWHREKKTMKDGADGNGRGTLRPDRWLLYPGAPASAFATGEFPMLPKPRRSHLAAMEPQPPVRVDLDQHMERPMLIVAGAMGGFGNPHFVSQDIWKPKMATRGEQGMKMMLQLELKLIADLGLVGLPNAGKSTLLRSLTNSQARIGHWAFTTLQPNIGTVVLDDYKGRSKMLATDRKTGERRTRFTIADIPGLIEGAHLDKGLGFQFLRHVERAAVLAFVVDLNAGDAVAALKALWNEVGEYETRSGEQLNLDTEQHGTLEWKPINTAMPMYDEHGNALISPEAELPPLALSPVTSKPWFVIATKADLPDTQENYVSLMRYVEELSDGSLPHPSGKANAWRRKVHAVPVSAINAEGVERISEVVIELLDM</sequence>
<keyword evidence="7" id="KW-1185">Reference proteome</keyword>
<dbReference type="InterPro" id="IPR036726">
    <property type="entry name" value="GTP1_OBG_dom_sf"/>
</dbReference>
<dbReference type="OrthoDB" id="347018at2759"/>
<dbReference type="Gene3D" id="3.40.50.300">
    <property type="entry name" value="P-loop containing nucleotide triphosphate hydrolases"/>
    <property type="match status" value="1"/>
</dbReference>
<gene>
    <name evidence="6" type="ORF">K402DRAFT_409298</name>
</gene>
<dbReference type="EMBL" id="ML977137">
    <property type="protein sequence ID" value="KAF1992575.1"/>
    <property type="molecule type" value="Genomic_DNA"/>
</dbReference>
<dbReference type="GO" id="GO:0042254">
    <property type="term" value="P:ribosome biogenesis"/>
    <property type="evidence" value="ECO:0007669"/>
    <property type="project" value="UniProtKB-UniRule"/>
</dbReference>
<evidence type="ECO:0000313" key="7">
    <source>
        <dbReference type="Proteomes" id="UP000800041"/>
    </source>
</evidence>
<keyword evidence="2" id="KW-0342">GTP-binding</keyword>
<organism evidence="6 7">
    <name type="scientific">Aulographum hederae CBS 113979</name>
    <dbReference type="NCBI Taxonomy" id="1176131"/>
    <lineage>
        <taxon>Eukaryota</taxon>
        <taxon>Fungi</taxon>
        <taxon>Dikarya</taxon>
        <taxon>Ascomycota</taxon>
        <taxon>Pezizomycotina</taxon>
        <taxon>Dothideomycetes</taxon>
        <taxon>Pleosporomycetidae</taxon>
        <taxon>Aulographales</taxon>
        <taxon>Aulographaceae</taxon>
    </lineage>
</organism>
<dbReference type="InterPro" id="IPR006073">
    <property type="entry name" value="GTP-bd"/>
</dbReference>
<feature type="compositionally biased region" description="Basic and acidic residues" evidence="3">
    <location>
        <begin position="188"/>
        <end position="201"/>
    </location>
</feature>
<dbReference type="Pfam" id="PF01018">
    <property type="entry name" value="GTP1_OBG"/>
    <property type="match status" value="2"/>
</dbReference>
<protein>
    <submittedName>
        <fullName evidence="6">GTP-binding protein-like protein Obg</fullName>
    </submittedName>
</protein>
<dbReference type="AlphaFoldDB" id="A0A6G1HHE1"/>
<dbReference type="InterPro" id="IPR045086">
    <property type="entry name" value="OBG_GTPase"/>
</dbReference>
<evidence type="ECO:0000313" key="6">
    <source>
        <dbReference type="EMBL" id="KAF1992575.1"/>
    </source>
</evidence>
<dbReference type="PRINTS" id="PR00326">
    <property type="entry name" value="GTP1OBG"/>
</dbReference>
<dbReference type="PROSITE" id="PS51710">
    <property type="entry name" value="G_OBG"/>
    <property type="match status" value="1"/>
</dbReference>
<name>A0A6G1HHE1_9PEZI</name>
<evidence type="ECO:0000259" key="4">
    <source>
        <dbReference type="PROSITE" id="PS51710"/>
    </source>
</evidence>
<dbReference type="Proteomes" id="UP000800041">
    <property type="component" value="Unassembled WGS sequence"/>
</dbReference>
<accession>A0A6G1HHE1</accession>
<evidence type="ECO:0000256" key="2">
    <source>
        <dbReference type="ARBA" id="ARBA00023134"/>
    </source>
</evidence>
<evidence type="ECO:0000256" key="3">
    <source>
        <dbReference type="SAM" id="MobiDB-lite"/>
    </source>
</evidence>
<proteinExistence type="predicted"/>
<evidence type="ECO:0000256" key="1">
    <source>
        <dbReference type="ARBA" id="ARBA00022741"/>
    </source>
</evidence>
<feature type="region of interest" description="Disordered" evidence="3">
    <location>
        <begin position="188"/>
        <end position="212"/>
    </location>
</feature>
<dbReference type="CDD" id="cd01898">
    <property type="entry name" value="Obg"/>
    <property type="match status" value="1"/>
</dbReference>
<evidence type="ECO:0000259" key="5">
    <source>
        <dbReference type="PROSITE" id="PS51883"/>
    </source>
</evidence>